<accession>A0A2N9JGL8</accession>
<protein>
    <submittedName>
        <fullName evidence="1">Uncharacterized protein</fullName>
    </submittedName>
</protein>
<evidence type="ECO:0000313" key="2">
    <source>
        <dbReference type="Proteomes" id="UP000238164"/>
    </source>
</evidence>
<sequence length="98" mass="10803">MSTRMHSSTHPECHHRCRHGPGKHLCGGRYWVRTSDLFGVNEARYHCANRPRGLTIADPSGCAHIVAVGRGAHCSVVLPHVKMSAGDWRVPHMKCPDG</sequence>
<organism evidence="1 2">
    <name type="scientific">Micropruina glycogenica</name>
    <dbReference type="NCBI Taxonomy" id="75385"/>
    <lineage>
        <taxon>Bacteria</taxon>
        <taxon>Bacillati</taxon>
        <taxon>Actinomycetota</taxon>
        <taxon>Actinomycetes</taxon>
        <taxon>Propionibacteriales</taxon>
        <taxon>Nocardioidaceae</taxon>
        <taxon>Micropruina</taxon>
    </lineage>
</organism>
<proteinExistence type="predicted"/>
<dbReference type="Proteomes" id="UP000238164">
    <property type="component" value="Chromosome 1"/>
</dbReference>
<evidence type="ECO:0000313" key="1">
    <source>
        <dbReference type="EMBL" id="SPD86554.1"/>
    </source>
</evidence>
<name>A0A2N9JGL8_9ACTN</name>
<gene>
    <name evidence="1" type="ORF">MPLG2_1518</name>
</gene>
<dbReference type="KEGG" id="mgg:MPLG2_1518"/>
<reference evidence="1 2" key="1">
    <citation type="submission" date="2018-02" db="EMBL/GenBank/DDBJ databases">
        <authorList>
            <person name="Cohen D.B."/>
            <person name="Kent A.D."/>
        </authorList>
    </citation>
    <scope>NUCLEOTIDE SEQUENCE [LARGE SCALE GENOMIC DNA]</scope>
    <source>
        <strain evidence="1">1</strain>
    </source>
</reference>
<dbReference type="EMBL" id="LT985188">
    <property type="protein sequence ID" value="SPD86554.1"/>
    <property type="molecule type" value="Genomic_DNA"/>
</dbReference>
<keyword evidence="2" id="KW-1185">Reference proteome</keyword>
<dbReference type="AlphaFoldDB" id="A0A2N9JGL8"/>